<proteinExistence type="predicted"/>
<name>A0A4C1UCB8_EUMVA</name>
<evidence type="ECO:0000313" key="1">
    <source>
        <dbReference type="EMBL" id="GBP23767.1"/>
    </source>
</evidence>
<organism evidence="1 2">
    <name type="scientific">Eumeta variegata</name>
    <name type="common">Bagworm moth</name>
    <name type="synonym">Eumeta japonica</name>
    <dbReference type="NCBI Taxonomy" id="151549"/>
    <lineage>
        <taxon>Eukaryota</taxon>
        <taxon>Metazoa</taxon>
        <taxon>Ecdysozoa</taxon>
        <taxon>Arthropoda</taxon>
        <taxon>Hexapoda</taxon>
        <taxon>Insecta</taxon>
        <taxon>Pterygota</taxon>
        <taxon>Neoptera</taxon>
        <taxon>Endopterygota</taxon>
        <taxon>Lepidoptera</taxon>
        <taxon>Glossata</taxon>
        <taxon>Ditrysia</taxon>
        <taxon>Tineoidea</taxon>
        <taxon>Psychidae</taxon>
        <taxon>Oiketicinae</taxon>
        <taxon>Eumeta</taxon>
    </lineage>
</organism>
<reference evidence="1 2" key="1">
    <citation type="journal article" date="2019" name="Commun. Biol.">
        <title>The bagworm genome reveals a unique fibroin gene that provides high tensile strength.</title>
        <authorList>
            <person name="Kono N."/>
            <person name="Nakamura H."/>
            <person name="Ohtoshi R."/>
            <person name="Tomita M."/>
            <person name="Numata K."/>
            <person name="Arakawa K."/>
        </authorList>
    </citation>
    <scope>NUCLEOTIDE SEQUENCE [LARGE SCALE GENOMIC DNA]</scope>
</reference>
<protein>
    <submittedName>
        <fullName evidence="1">Uncharacterized protein</fullName>
    </submittedName>
</protein>
<comment type="caution">
    <text evidence="1">The sequence shown here is derived from an EMBL/GenBank/DDBJ whole genome shotgun (WGS) entry which is preliminary data.</text>
</comment>
<dbReference type="EMBL" id="BGZK01000153">
    <property type="protein sequence ID" value="GBP23767.1"/>
    <property type="molecule type" value="Genomic_DNA"/>
</dbReference>
<dbReference type="Proteomes" id="UP000299102">
    <property type="component" value="Unassembled WGS sequence"/>
</dbReference>
<sequence length="82" mass="9758">MKWPHGCRVTTLFPYTFVKFSDHGGVTAQTRIRRCTLACYLFTEGRSDENIEQPQRRYSFIVMTRIRHDDEYASAQRRLRGQ</sequence>
<keyword evidence="2" id="KW-1185">Reference proteome</keyword>
<gene>
    <name evidence="1" type="ORF">EVAR_13724_1</name>
</gene>
<evidence type="ECO:0000313" key="2">
    <source>
        <dbReference type="Proteomes" id="UP000299102"/>
    </source>
</evidence>
<accession>A0A4C1UCB8</accession>
<dbReference type="AlphaFoldDB" id="A0A4C1UCB8"/>